<feature type="region of interest" description="Disordered" evidence="1">
    <location>
        <begin position="37"/>
        <end position="161"/>
    </location>
</feature>
<dbReference type="InterPro" id="IPR016152">
    <property type="entry name" value="PTrfase/Anion_transptr"/>
</dbReference>
<evidence type="ECO:0000313" key="4">
    <source>
        <dbReference type="Proteomes" id="UP001163046"/>
    </source>
</evidence>
<proteinExistence type="predicted"/>
<feature type="compositionally biased region" description="Basic residues" evidence="1">
    <location>
        <begin position="143"/>
        <end position="161"/>
    </location>
</feature>
<feature type="compositionally biased region" description="Basic residues" evidence="1">
    <location>
        <begin position="123"/>
        <end position="133"/>
    </location>
</feature>
<protein>
    <submittedName>
        <fullName evidence="3">Anion exchange protein 3</fullName>
    </submittedName>
</protein>
<feature type="compositionally biased region" description="Basic and acidic residues" evidence="1">
    <location>
        <begin position="96"/>
        <end position="122"/>
    </location>
</feature>
<dbReference type="Proteomes" id="UP001163046">
    <property type="component" value="Unassembled WGS sequence"/>
</dbReference>
<accession>A0A9X0CYN2</accession>
<name>A0A9X0CYN2_9CNID</name>
<dbReference type="GO" id="GO:0008509">
    <property type="term" value="F:monoatomic anion transmembrane transporter activity"/>
    <property type="evidence" value="ECO:0007669"/>
    <property type="project" value="InterPro"/>
</dbReference>
<comment type="caution">
    <text evidence="3">The sequence shown here is derived from an EMBL/GenBank/DDBJ whole genome shotgun (WGS) entry which is preliminary data.</text>
</comment>
<feature type="compositionally biased region" description="Polar residues" evidence="1">
    <location>
        <begin position="47"/>
        <end position="59"/>
    </location>
</feature>
<evidence type="ECO:0000259" key="2">
    <source>
        <dbReference type="Pfam" id="PF07565"/>
    </source>
</evidence>
<feature type="compositionally biased region" description="Basic and acidic residues" evidence="1">
    <location>
        <begin position="61"/>
        <end position="70"/>
    </location>
</feature>
<organism evidence="3 4">
    <name type="scientific">Desmophyllum pertusum</name>
    <dbReference type="NCBI Taxonomy" id="174260"/>
    <lineage>
        <taxon>Eukaryota</taxon>
        <taxon>Metazoa</taxon>
        <taxon>Cnidaria</taxon>
        <taxon>Anthozoa</taxon>
        <taxon>Hexacorallia</taxon>
        <taxon>Scleractinia</taxon>
        <taxon>Caryophylliina</taxon>
        <taxon>Caryophylliidae</taxon>
        <taxon>Desmophyllum</taxon>
    </lineage>
</organism>
<dbReference type="SUPFAM" id="SSF55804">
    <property type="entry name" value="Phoshotransferase/anion transport protein"/>
    <property type="match status" value="1"/>
</dbReference>
<feature type="compositionally biased region" description="Basic residues" evidence="1">
    <location>
        <begin position="85"/>
        <end position="95"/>
    </location>
</feature>
<feature type="domain" description="Band 3 cytoplasmic" evidence="2">
    <location>
        <begin position="261"/>
        <end position="299"/>
    </location>
</feature>
<evidence type="ECO:0000256" key="1">
    <source>
        <dbReference type="SAM" id="MobiDB-lite"/>
    </source>
</evidence>
<sequence>MAEFRSIASAMDEDYKVEELKPQRSVDNEDFRKVFDRPFAAPLPSESAPQNTQVQTSHYDYNFDEKDYKNRRISTAKYHAPLQRMHFRSRNVGKKGKTDGGTEHKRRSREAQDHKDPKGHKDIKGHKEHKGHVKDHTDSGEKPHHHHHHRHHHRHPPPVLHHHRTISEREHLESRLRSGALTLREIEPIQERLATEKDEASVLAKRDLEEMAWHRFEDLRGLRRRRPHLPRHKSGMKTHYSRTDLSKSLQRFPVKYDHNPHEAFVELAQLTKHGEEMEWQEAARWIKFEENVEDSNRWESRMWLHSHSIAC</sequence>
<dbReference type="EMBL" id="MU826353">
    <property type="protein sequence ID" value="KAJ7380400.1"/>
    <property type="molecule type" value="Genomic_DNA"/>
</dbReference>
<dbReference type="Gene3D" id="3.40.930.10">
    <property type="entry name" value="Mannitol-specific EII, Chain A"/>
    <property type="match status" value="1"/>
</dbReference>
<keyword evidence="4" id="KW-1185">Reference proteome</keyword>
<dbReference type="Pfam" id="PF07565">
    <property type="entry name" value="Band_3_cyto"/>
    <property type="match status" value="1"/>
</dbReference>
<dbReference type="GO" id="GO:0016020">
    <property type="term" value="C:membrane"/>
    <property type="evidence" value="ECO:0007669"/>
    <property type="project" value="InterPro"/>
</dbReference>
<gene>
    <name evidence="3" type="primary">SLC4A3_3</name>
    <name evidence="3" type="ORF">OS493_008857</name>
</gene>
<dbReference type="AlphaFoldDB" id="A0A9X0CYN2"/>
<evidence type="ECO:0000313" key="3">
    <source>
        <dbReference type="EMBL" id="KAJ7380400.1"/>
    </source>
</evidence>
<reference evidence="3" key="1">
    <citation type="submission" date="2023-01" db="EMBL/GenBank/DDBJ databases">
        <title>Genome assembly of the deep-sea coral Lophelia pertusa.</title>
        <authorList>
            <person name="Herrera S."/>
            <person name="Cordes E."/>
        </authorList>
    </citation>
    <scope>NUCLEOTIDE SEQUENCE</scope>
    <source>
        <strain evidence="3">USNM1676648</strain>
        <tissue evidence="3">Polyp</tissue>
    </source>
</reference>
<dbReference type="InterPro" id="IPR013769">
    <property type="entry name" value="Band3_cytoplasmic_dom"/>
</dbReference>